<feature type="domain" description="HAT C-terminal dimerisation" evidence="1">
    <location>
        <begin position="402"/>
        <end position="461"/>
    </location>
</feature>
<gene>
    <name evidence="3" type="ORF">PACLA_8A009714</name>
</gene>
<organism evidence="3 4">
    <name type="scientific">Paramuricea clavata</name>
    <name type="common">Red gorgonian</name>
    <name type="synonym">Violescent sea-whip</name>
    <dbReference type="NCBI Taxonomy" id="317549"/>
    <lineage>
        <taxon>Eukaryota</taxon>
        <taxon>Metazoa</taxon>
        <taxon>Cnidaria</taxon>
        <taxon>Anthozoa</taxon>
        <taxon>Octocorallia</taxon>
        <taxon>Malacalcyonacea</taxon>
        <taxon>Plexauridae</taxon>
        <taxon>Paramuricea</taxon>
    </lineage>
</organism>
<feature type="non-terminal residue" evidence="3">
    <location>
        <position position="1"/>
    </location>
</feature>
<dbReference type="Proteomes" id="UP001152795">
    <property type="component" value="Unassembled WGS sequence"/>
</dbReference>
<dbReference type="PANTHER" id="PTHR46289:SF14">
    <property type="entry name" value="DUF4371 DOMAIN-CONTAINING PROTEIN"/>
    <property type="match status" value="1"/>
</dbReference>
<proteinExistence type="predicted"/>
<feature type="domain" description="DUF4371" evidence="2">
    <location>
        <begin position="1"/>
        <end position="75"/>
    </location>
</feature>
<dbReference type="InterPro" id="IPR012337">
    <property type="entry name" value="RNaseH-like_sf"/>
</dbReference>
<reference evidence="3" key="1">
    <citation type="submission" date="2020-04" db="EMBL/GenBank/DDBJ databases">
        <authorList>
            <person name="Alioto T."/>
            <person name="Alioto T."/>
            <person name="Gomez Garrido J."/>
        </authorList>
    </citation>
    <scope>NUCLEOTIDE SEQUENCE</scope>
    <source>
        <strain evidence="3">A484AB</strain>
    </source>
</reference>
<keyword evidence="4" id="KW-1185">Reference proteome</keyword>
<dbReference type="SUPFAM" id="SSF53098">
    <property type="entry name" value="Ribonuclease H-like"/>
    <property type="match status" value="1"/>
</dbReference>
<evidence type="ECO:0000313" key="4">
    <source>
        <dbReference type="Proteomes" id="UP001152795"/>
    </source>
</evidence>
<dbReference type="AlphaFoldDB" id="A0A7D9L7Q1"/>
<dbReference type="Pfam" id="PF14291">
    <property type="entry name" value="DUF4371"/>
    <property type="match status" value="1"/>
</dbReference>
<dbReference type="Pfam" id="PF05699">
    <property type="entry name" value="Dimer_Tnp_hAT"/>
    <property type="match status" value="1"/>
</dbReference>
<comment type="caution">
    <text evidence="3">The sequence shown here is derived from an EMBL/GenBank/DDBJ whole genome shotgun (WGS) entry which is preliminary data.</text>
</comment>
<protein>
    <submittedName>
        <fullName evidence="3">52 kDa repressor of the inhibitor of the kinase-like</fullName>
    </submittedName>
</protein>
<dbReference type="InterPro" id="IPR052958">
    <property type="entry name" value="IFN-induced_PKR_regulator"/>
</dbReference>
<dbReference type="InterPro" id="IPR008906">
    <property type="entry name" value="HATC_C_dom"/>
</dbReference>
<sequence>DEATDCSSIEQMPIVLRYVDSSKEINERFVKFVQCEGVTGEALATNIEDTLQELGLPLENCRGQGYDGASAMSSQSKGVSGRILKRNPKALYVHCSSHRLNLVVAKACQLPSVVQMLGCAQKITSFFSPSPERMQCLKKKFEEIGLKRQKLKAPSTTRWVQRVSSLDGIVESFEAIFESLKYMKLNENGDFNSSTSDARMYYESIKSFEFIASLVITSNVLHHTLSLTLELQRRKIDIVQSLKQINLLKARMKNLRDSVDEIHEKYYNEVLELASSVKVKEKVPRICTVQTTRENYPVATGRDYYRVKLTIPLLDHLIEQIEFRFPSEMSNLYNGFYIIPGIFLMCKDVDWKTEFMKFVSAYKDDMPNYRSMHAELGLWETNWKQGFEQVIYDSVADTLRNCNELPFPNIFTALKILAVVPVTTCECERSVSALRRMKTWLRSTMVNEGLNGLAQMHINDDITVNVEEVINTFARQNPTRMQFLDILEDN</sequence>
<evidence type="ECO:0000259" key="2">
    <source>
        <dbReference type="Pfam" id="PF14291"/>
    </source>
</evidence>
<evidence type="ECO:0000259" key="1">
    <source>
        <dbReference type="Pfam" id="PF05699"/>
    </source>
</evidence>
<name>A0A7D9L7Q1_PARCT</name>
<dbReference type="EMBL" id="CACRXK020014825">
    <property type="protein sequence ID" value="CAB4027482.1"/>
    <property type="molecule type" value="Genomic_DNA"/>
</dbReference>
<evidence type="ECO:0000313" key="3">
    <source>
        <dbReference type="EMBL" id="CAB4027482.1"/>
    </source>
</evidence>
<dbReference type="GO" id="GO:0046983">
    <property type="term" value="F:protein dimerization activity"/>
    <property type="evidence" value="ECO:0007669"/>
    <property type="project" value="InterPro"/>
</dbReference>
<dbReference type="PANTHER" id="PTHR46289">
    <property type="entry name" value="52 KDA REPRESSOR OF THE INHIBITOR OF THE PROTEIN KINASE-LIKE PROTEIN-RELATED"/>
    <property type="match status" value="1"/>
</dbReference>
<dbReference type="InterPro" id="IPR025398">
    <property type="entry name" value="DUF4371"/>
</dbReference>
<accession>A0A7D9L7Q1</accession>
<dbReference type="OrthoDB" id="5986682at2759"/>